<reference evidence="2" key="1">
    <citation type="submission" date="2023-03" db="EMBL/GenBank/DDBJ databases">
        <title>Massive genome expansion in bonnet fungi (Mycena s.s.) driven by repeated elements and novel gene families across ecological guilds.</title>
        <authorList>
            <consortium name="Lawrence Berkeley National Laboratory"/>
            <person name="Harder C.B."/>
            <person name="Miyauchi S."/>
            <person name="Viragh M."/>
            <person name="Kuo A."/>
            <person name="Thoen E."/>
            <person name="Andreopoulos B."/>
            <person name="Lu D."/>
            <person name="Skrede I."/>
            <person name="Drula E."/>
            <person name="Henrissat B."/>
            <person name="Morin E."/>
            <person name="Kohler A."/>
            <person name="Barry K."/>
            <person name="LaButti K."/>
            <person name="Morin E."/>
            <person name="Salamov A."/>
            <person name="Lipzen A."/>
            <person name="Mereny Z."/>
            <person name="Hegedus B."/>
            <person name="Baldrian P."/>
            <person name="Stursova M."/>
            <person name="Weitz H."/>
            <person name="Taylor A."/>
            <person name="Grigoriev I.V."/>
            <person name="Nagy L.G."/>
            <person name="Martin F."/>
            <person name="Kauserud H."/>
        </authorList>
    </citation>
    <scope>NUCLEOTIDE SEQUENCE</scope>
    <source>
        <strain evidence="2">CBHHK200</strain>
    </source>
</reference>
<proteinExistence type="predicted"/>
<evidence type="ECO:0000313" key="2">
    <source>
        <dbReference type="EMBL" id="KAJ7037235.1"/>
    </source>
</evidence>
<evidence type="ECO:0000256" key="1">
    <source>
        <dbReference type="SAM" id="MobiDB-lite"/>
    </source>
</evidence>
<gene>
    <name evidence="2" type="ORF">C8F04DRAFT_1393768</name>
</gene>
<evidence type="ECO:0000313" key="3">
    <source>
        <dbReference type="Proteomes" id="UP001218188"/>
    </source>
</evidence>
<keyword evidence="3" id="KW-1185">Reference proteome</keyword>
<dbReference type="Proteomes" id="UP001218188">
    <property type="component" value="Unassembled WGS sequence"/>
</dbReference>
<organism evidence="2 3">
    <name type="scientific">Mycena alexandri</name>
    <dbReference type="NCBI Taxonomy" id="1745969"/>
    <lineage>
        <taxon>Eukaryota</taxon>
        <taxon>Fungi</taxon>
        <taxon>Dikarya</taxon>
        <taxon>Basidiomycota</taxon>
        <taxon>Agaricomycotina</taxon>
        <taxon>Agaricomycetes</taxon>
        <taxon>Agaricomycetidae</taxon>
        <taxon>Agaricales</taxon>
        <taxon>Marasmiineae</taxon>
        <taxon>Mycenaceae</taxon>
        <taxon>Mycena</taxon>
    </lineage>
</organism>
<dbReference type="AlphaFoldDB" id="A0AAD6X6G2"/>
<protein>
    <submittedName>
        <fullName evidence="2">Uncharacterized protein</fullName>
    </submittedName>
</protein>
<dbReference type="EMBL" id="JARJCM010000038">
    <property type="protein sequence ID" value="KAJ7037235.1"/>
    <property type="molecule type" value="Genomic_DNA"/>
</dbReference>
<sequence length="294" mass="32799">MSGMSKSETQIQLKEIQWTVLLRHTAHTHLDHVSANRFFRTTWWKPPTHVVRFAFVYTSNDTAPFEIISYRCSHTQHLFGAGNRPVFRLVNLPTISASLHTPLAGRVLKRGVHRTDRGILPWIHHSGSHLESLSLSYRVDGAIPTQSFEYRVLGLTPRLKTLSLTGQYPETVPTTLRTPMSASLTRLTIGMRYSSPMDWPLVDALLATQHYAALEHVAFTEGISKRNTITPETKALMPRGTARNLFVSQSADEHGLPRAPLGALVFATRHSGSRRGQIGGSQFAVPRTPSSYVS</sequence>
<comment type="caution">
    <text evidence="2">The sequence shown here is derived from an EMBL/GenBank/DDBJ whole genome shotgun (WGS) entry which is preliminary data.</text>
</comment>
<feature type="region of interest" description="Disordered" evidence="1">
    <location>
        <begin position="273"/>
        <end position="294"/>
    </location>
</feature>
<accession>A0AAD6X6G2</accession>
<name>A0AAD6X6G2_9AGAR</name>